<dbReference type="SUPFAM" id="SSF52540">
    <property type="entry name" value="P-loop containing nucleoside triphosphate hydrolases"/>
    <property type="match status" value="1"/>
</dbReference>
<protein>
    <submittedName>
        <fullName evidence="1">Unannotated protein</fullName>
    </submittedName>
</protein>
<name>A0A6J7HV13_9ZZZZ</name>
<dbReference type="EMBL" id="CAFBMT010000004">
    <property type="protein sequence ID" value="CAB4920320.1"/>
    <property type="molecule type" value="Genomic_DNA"/>
</dbReference>
<dbReference type="Gene3D" id="3.40.50.300">
    <property type="entry name" value="P-loop containing nucleotide triphosphate hydrolases"/>
    <property type="match status" value="1"/>
</dbReference>
<accession>A0A6J7HV13</accession>
<proteinExistence type="predicted"/>
<gene>
    <name evidence="1" type="ORF">UFOPK3651_00810</name>
</gene>
<sequence length="42" mass="4668">MVELISRTNRELGCTFVIATHDPLLAEGVGRVVRMRDGQVVE</sequence>
<dbReference type="AlphaFoldDB" id="A0A6J7HV13"/>
<organism evidence="1">
    <name type="scientific">freshwater metagenome</name>
    <dbReference type="NCBI Taxonomy" id="449393"/>
    <lineage>
        <taxon>unclassified sequences</taxon>
        <taxon>metagenomes</taxon>
        <taxon>ecological metagenomes</taxon>
    </lineage>
</organism>
<evidence type="ECO:0000313" key="1">
    <source>
        <dbReference type="EMBL" id="CAB4920320.1"/>
    </source>
</evidence>
<reference evidence="1" key="1">
    <citation type="submission" date="2020-05" db="EMBL/GenBank/DDBJ databases">
        <authorList>
            <person name="Chiriac C."/>
            <person name="Salcher M."/>
            <person name="Ghai R."/>
            <person name="Kavagutti S V."/>
        </authorList>
    </citation>
    <scope>NUCLEOTIDE SEQUENCE</scope>
</reference>
<dbReference type="InterPro" id="IPR027417">
    <property type="entry name" value="P-loop_NTPase"/>
</dbReference>